<dbReference type="Gene3D" id="1.10.287.720">
    <property type="entry name" value="Pollen allergen ole e 6"/>
    <property type="match status" value="1"/>
</dbReference>
<dbReference type="InterPro" id="IPR015333">
    <property type="entry name" value="Pollen_allergen_ole-e-6"/>
</dbReference>
<organism evidence="2 3">
    <name type="scientific">Anisodus tanguticus</name>
    <dbReference type="NCBI Taxonomy" id="243964"/>
    <lineage>
        <taxon>Eukaryota</taxon>
        <taxon>Viridiplantae</taxon>
        <taxon>Streptophyta</taxon>
        <taxon>Embryophyta</taxon>
        <taxon>Tracheophyta</taxon>
        <taxon>Spermatophyta</taxon>
        <taxon>Magnoliopsida</taxon>
        <taxon>eudicotyledons</taxon>
        <taxon>Gunneridae</taxon>
        <taxon>Pentapetalae</taxon>
        <taxon>asterids</taxon>
        <taxon>lamiids</taxon>
        <taxon>Solanales</taxon>
        <taxon>Solanaceae</taxon>
        <taxon>Solanoideae</taxon>
        <taxon>Hyoscyameae</taxon>
        <taxon>Anisodus</taxon>
    </lineage>
</organism>
<dbReference type="AlphaFoldDB" id="A0AAE1RT48"/>
<feature type="chain" id="PRO_5042203888" description="Major pollen allergen Ole e 6-like" evidence="1">
    <location>
        <begin position="26"/>
        <end position="70"/>
    </location>
</feature>
<dbReference type="SUPFAM" id="SSF111388">
    <property type="entry name" value="Pollen allergen ole e 6"/>
    <property type="match status" value="1"/>
</dbReference>
<evidence type="ECO:0000256" key="1">
    <source>
        <dbReference type="SAM" id="SignalP"/>
    </source>
</evidence>
<evidence type="ECO:0008006" key="4">
    <source>
        <dbReference type="Google" id="ProtNLM"/>
    </source>
</evidence>
<gene>
    <name evidence="2" type="ORF">RND71_023013</name>
</gene>
<name>A0AAE1RT48_9SOLA</name>
<dbReference type="Proteomes" id="UP001291623">
    <property type="component" value="Unassembled WGS sequence"/>
</dbReference>
<feature type="signal peptide" evidence="1">
    <location>
        <begin position="1"/>
        <end position="25"/>
    </location>
</feature>
<comment type="caution">
    <text evidence="2">The sequence shown here is derived from an EMBL/GenBank/DDBJ whole genome shotgun (WGS) entry which is preliminary data.</text>
</comment>
<dbReference type="InterPro" id="IPR036466">
    <property type="entry name" value="Pollen_allergen_ole-e-6_sf"/>
</dbReference>
<evidence type="ECO:0000313" key="2">
    <source>
        <dbReference type="EMBL" id="KAK4357403.1"/>
    </source>
</evidence>
<sequence>MEAKKLVTMFLMCMVVFSAVHVSKAEFQGCYEDCQKECAEKGHGPTFCELKCDTDCGYMEIQESFQKLKP</sequence>
<dbReference type="PANTHER" id="PTHR35632">
    <property type="entry name" value="MAJOR POLLEN ALLERGEN OLE E 6-LIKE"/>
    <property type="match status" value="1"/>
</dbReference>
<proteinExistence type="predicted"/>
<dbReference type="EMBL" id="JAVYJV010000012">
    <property type="protein sequence ID" value="KAK4357403.1"/>
    <property type="molecule type" value="Genomic_DNA"/>
</dbReference>
<protein>
    <recommendedName>
        <fullName evidence="4">Major pollen allergen Ole e 6-like</fullName>
    </recommendedName>
</protein>
<dbReference type="PANTHER" id="PTHR35632:SF2">
    <property type="entry name" value="CYSTEINE-RICH PROTEIN"/>
    <property type="match status" value="1"/>
</dbReference>
<accession>A0AAE1RT48</accession>
<dbReference type="Pfam" id="PF09253">
    <property type="entry name" value="Ole_e_6"/>
    <property type="match status" value="1"/>
</dbReference>
<reference evidence="2" key="1">
    <citation type="submission" date="2023-12" db="EMBL/GenBank/DDBJ databases">
        <title>Genome assembly of Anisodus tanguticus.</title>
        <authorList>
            <person name="Wang Y.-J."/>
        </authorList>
    </citation>
    <scope>NUCLEOTIDE SEQUENCE</scope>
    <source>
        <strain evidence="2">KB-2021</strain>
        <tissue evidence="2">Leaf</tissue>
    </source>
</reference>
<keyword evidence="1" id="KW-0732">Signal</keyword>
<evidence type="ECO:0000313" key="3">
    <source>
        <dbReference type="Proteomes" id="UP001291623"/>
    </source>
</evidence>
<keyword evidence="3" id="KW-1185">Reference proteome</keyword>